<evidence type="ECO:0000313" key="2">
    <source>
        <dbReference type="Proteomes" id="UP000515158"/>
    </source>
</evidence>
<feature type="region of interest" description="Disordered" evidence="1">
    <location>
        <begin position="735"/>
        <end position="754"/>
    </location>
</feature>
<feature type="region of interest" description="Disordered" evidence="1">
    <location>
        <begin position="86"/>
        <end position="106"/>
    </location>
</feature>
<organism evidence="3">
    <name type="scientific">Thrips palmi</name>
    <name type="common">Melon thrips</name>
    <dbReference type="NCBI Taxonomy" id="161013"/>
    <lineage>
        <taxon>Eukaryota</taxon>
        <taxon>Metazoa</taxon>
        <taxon>Ecdysozoa</taxon>
        <taxon>Arthropoda</taxon>
        <taxon>Hexapoda</taxon>
        <taxon>Insecta</taxon>
        <taxon>Pterygota</taxon>
        <taxon>Neoptera</taxon>
        <taxon>Paraneoptera</taxon>
        <taxon>Thysanoptera</taxon>
        <taxon>Terebrantia</taxon>
        <taxon>Thripoidea</taxon>
        <taxon>Thripidae</taxon>
        <taxon>Thrips</taxon>
    </lineage>
</organism>
<protein>
    <submittedName>
        <fullName evidence="3 4">Uncharacterized protein LOC117648128</fullName>
    </submittedName>
</protein>
<dbReference type="PANTHER" id="PTHR37162:SF11">
    <property type="match status" value="1"/>
</dbReference>
<keyword evidence="2" id="KW-1185">Reference proteome</keyword>
<dbReference type="Proteomes" id="UP000515158">
    <property type="component" value="Unplaced"/>
</dbReference>
<dbReference type="GeneID" id="117648128"/>
<feature type="compositionally biased region" description="Basic and acidic residues" evidence="1">
    <location>
        <begin position="736"/>
        <end position="754"/>
    </location>
</feature>
<name>A0A6P8ZCE2_THRPL</name>
<dbReference type="PANTHER" id="PTHR37162">
    <property type="entry name" value="HAT FAMILY DIMERISATION DOMAINCONTAINING PROTEIN-RELATED"/>
    <property type="match status" value="1"/>
</dbReference>
<reference evidence="3 4" key="1">
    <citation type="submission" date="2025-04" db="UniProtKB">
        <authorList>
            <consortium name="RefSeq"/>
        </authorList>
    </citation>
    <scope>IDENTIFICATION</scope>
    <source>
        <tissue evidence="3 4">Total insect</tissue>
    </source>
</reference>
<dbReference type="RefSeq" id="XP_034246267.1">
    <property type="nucleotide sequence ID" value="XM_034390376.1"/>
</dbReference>
<proteinExistence type="predicted"/>
<dbReference type="RefSeq" id="XP_034246268.1">
    <property type="nucleotide sequence ID" value="XM_034390377.1"/>
</dbReference>
<gene>
    <name evidence="3 4" type="primary">LOC117648128</name>
</gene>
<evidence type="ECO:0000313" key="4">
    <source>
        <dbReference type="RefSeq" id="XP_034246268.1"/>
    </source>
</evidence>
<evidence type="ECO:0000313" key="3">
    <source>
        <dbReference type="RefSeq" id="XP_034246267.1"/>
    </source>
</evidence>
<dbReference type="KEGG" id="tpal:117648128"/>
<dbReference type="AlphaFoldDB" id="A0A6P8ZCE2"/>
<dbReference type="OrthoDB" id="7698694at2759"/>
<evidence type="ECO:0000256" key="1">
    <source>
        <dbReference type="SAM" id="MobiDB-lite"/>
    </source>
</evidence>
<sequence>MPPSRKIAGKTTFQDDWLQVPEFKFIRRKEGDPYSAHCSLCMKTFGLSNMGRQAVVSHVEGKKHTGKFKNCTGSYGMQLFTTQKEKESSALPASAGPTAAETDPGVATADRATLNSAATSGELTAASGELTASLRPAGGTTEAPHGLSHWIQREEVTRAEIIWCLASVLHHVSQSAAGQCISLLPFMLPDSQIASKLQLGRTKIGYVINHGLGPFFHDVVVRKAMESDFVTAFFDESLNKSSQNTQMDFAIGFWDNETNRFSVRYFSSAFLGHTTAEDLLDAFLKQLKPAFFKKLLNVSMDGPNVNLKLIKDLEVEMKAKNHPEDPLFLYMGSCGLHVVNGGFKTGAKSAGWGIVNVLRSMYNFFKNVPSRRHDYIVFSKSKNFPLKFCAVRWLHNAAVAERAIAILPNLEKYVEGVRKAKKEKNVTTPSYETIKTALKDNLLTSKLAFFASIANMLEPFLTEFQSDKPMAPFLFCSLEGVLTDLMKIFVKKKVLAENNDLHKVDLSDDKNLITAKDISLSFSFSVKDALMKSKATELEKLQFKNDCRTFLKSLCTKLLEKSPLAYGLCRGISCLDPGLIGSRQRGSTTISVRLRLALSQFVERKWLSSRQCDQITKEFLDLVGTRAIHDECKDFDRRVKRLDDFWMQILSEKRCSQDLKLFVKLCLGLSHGNASLERGFSVNREVEVENQKNDSLVAQRQVYDGVMAAGGIQSVKITKEMISKVRLSRSEYMSSLEERRRESEKTDQERLKNKRLTDQIHELQEKRRKVTADLEKQKSSIDDEIAILCAQKT</sequence>
<accession>A0A6P8ZCE2</accession>